<organism evidence="2 3">
    <name type="scientific">Pseudoneobacillus rhizosphaerae</name>
    <dbReference type="NCBI Taxonomy" id="2880968"/>
    <lineage>
        <taxon>Bacteria</taxon>
        <taxon>Bacillati</taxon>
        <taxon>Bacillota</taxon>
        <taxon>Bacilli</taxon>
        <taxon>Bacillales</taxon>
        <taxon>Bacillaceae</taxon>
        <taxon>Pseudoneobacillus</taxon>
    </lineage>
</organism>
<dbReference type="InterPro" id="IPR025669">
    <property type="entry name" value="AAA_dom"/>
</dbReference>
<gene>
    <name evidence="2" type="primary">ylxH_1</name>
    <name evidence="2" type="ORF">NEOCIP111885_02966</name>
</gene>
<dbReference type="PANTHER" id="PTHR43384">
    <property type="entry name" value="SEPTUM SITE-DETERMINING PROTEIN MIND HOMOLOG, CHLOROPLASTIC-RELATED"/>
    <property type="match status" value="1"/>
</dbReference>
<keyword evidence="3" id="KW-1185">Reference proteome</keyword>
<dbReference type="Pfam" id="PF13614">
    <property type="entry name" value="AAA_31"/>
    <property type="match status" value="1"/>
</dbReference>
<dbReference type="EMBL" id="CAKJTG010000017">
    <property type="protein sequence ID" value="CAG9609224.1"/>
    <property type="molecule type" value="Genomic_DNA"/>
</dbReference>
<evidence type="ECO:0000313" key="2">
    <source>
        <dbReference type="EMBL" id="CAG9609224.1"/>
    </source>
</evidence>
<dbReference type="Gene3D" id="3.40.50.300">
    <property type="entry name" value="P-loop containing nucleotide triphosphate hydrolases"/>
    <property type="match status" value="1"/>
</dbReference>
<dbReference type="InterPro" id="IPR027417">
    <property type="entry name" value="P-loop_NTPase"/>
</dbReference>
<dbReference type="GO" id="GO:0005524">
    <property type="term" value="F:ATP binding"/>
    <property type="evidence" value="ECO:0007669"/>
    <property type="project" value="TreeGrafter"/>
</dbReference>
<dbReference type="PANTHER" id="PTHR43384:SF13">
    <property type="entry name" value="SLR0110 PROTEIN"/>
    <property type="match status" value="1"/>
</dbReference>
<name>A0A9C7GB46_9BACI</name>
<dbReference type="GO" id="GO:0005829">
    <property type="term" value="C:cytosol"/>
    <property type="evidence" value="ECO:0007669"/>
    <property type="project" value="TreeGrafter"/>
</dbReference>
<dbReference type="RefSeq" id="WP_230497459.1">
    <property type="nucleotide sequence ID" value="NZ_CAKJTG010000017.1"/>
</dbReference>
<dbReference type="GO" id="GO:0016887">
    <property type="term" value="F:ATP hydrolysis activity"/>
    <property type="evidence" value="ECO:0007669"/>
    <property type="project" value="TreeGrafter"/>
</dbReference>
<reference evidence="2" key="1">
    <citation type="submission" date="2021-10" db="EMBL/GenBank/DDBJ databases">
        <authorList>
            <person name="Criscuolo A."/>
        </authorList>
    </citation>
    <scope>NUCLEOTIDE SEQUENCE</scope>
    <source>
        <strain evidence="2">CIP111885</strain>
    </source>
</reference>
<evidence type="ECO:0000313" key="3">
    <source>
        <dbReference type="Proteomes" id="UP000789845"/>
    </source>
</evidence>
<dbReference type="Proteomes" id="UP000789845">
    <property type="component" value="Unassembled WGS sequence"/>
</dbReference>
<comment type="caution">
    <text evidence="2">The sequence shown here is derived from an EMBL/GenBank/DDBJ whole genome shotgun (WGS) entry which is preliminary data.</text>
</comment>
<dbReference type="InterPro" id="IPR050625">
    <property type="entry name" value="ParA/MinD_ATPase"/>
</dbReference>
<protein>
    <submittedName>
        <fullName evidence="2">Flagellum site-determining protein YlxH</fullName>
    </submittedName>
</protein>
<dbReference type="GO" id="GO:0051782">
    <property type="term" value="P:negative regulation of cell division"/>
    <property type="evidence" value="ECO:0007669"/>
    <property type="project" value="TreeGrafter"/>
</dbReference>
<accession>A0A9C7GB46</accession>
<evidence type="ECO:0000259" key="1">
    <source>
        <dbReference type="Pfam" id="PF13614"/>
    </source>
</evidence>
<sequence length="286" mass="31624">MTSQEEMQTVNNKDPNRGEMIAVCSAKGGVGRTILTVNLAAAIYKKNISVGVLDGDFQFGDVGLALDLHSTFTIKEVIETIGSLDEHSLLGFLSNHESGIKVLPAPERPEFADMITKENTNSILDKMLKLFDYVFVDTGVGFNDHTLNFVEKADQILVVTNLEMATLKNTKLMLETFDKLGLSEKVKVIINRATMESVISATDAAQILREETPYYIPNDFQVCSQSLNIGIPFVMKQGKTEVAKSIFKMAELITSKRQAIQPKSVKNNSLLDKLFPMKRKKGGKSL</sequence>
<proteinExistence type="predicted"/>
<dbReference type="SUPFAM" id="SSF52540">
    <property type="entry name" value="P-loop containing nucleoside triphosphate hydrolases"/>
    <property type="match status" value="1"/>
</dbReference>
<dbReference type="AlphaFoldDB" id="A0A9C7GB46"/>
<dbReference type="GO" id="GO:0009898">
    <property type="term" value="C:cytoplasmic side of plasma membrane"/>
    <property type="evidence" value="ECO:0007669"/>
    <property type="project" value="TreeGrafter"/>
</dbReference>
<feature type="domain" description="AAA" evidence="1">
    <location>
        <begin position="19"/>
        <end position="182"/>
    </location>
</feature>